<dbReference type="InterPro" id="IPR002376">
    <property type="entry name" value="Formyl_transf_N"/>
</dbReference>
<dbReference type="RefSeq" id="WP_319167849.1">
    <property type="nucleotide sequence ID" value="NZ_JARAWP010000087.1"/>
</dbReference>
<dbReference type="InterPro" id="IPR036477">
    <property type="entry name" value="Formyl_transf_N_sf"/>
</dbReference>
<dbReference type="EMBL" id="JARAWP010000087">
    <property type="protein sequence ID" value="MDX3026216.1"/>
    <property type="molecule type" value="Genomic_DNA"/>
</dbReference>
<sequence length="272" mass="29033">MRIGLISFGPAEFTALHETCVEAGHDPVVYAYSRSMRPSSPTDEGAAEAVGRITAALPAGVDLLLPGSPKGLGTVLTGYALDLVVCYGFSWRLPRPVLDIPAYGVLNIHCSLLPKYRGPAPVLWAIRNGDPHLGVTVHRMDEDFDTGPVLAQRDGIPLADDVTPQTLWPELAPVIRELLGTALERVREPGAPQPTDGAGYAGLMEPGFSVVDVTKTAREVHDQVRTFHFMGPHLGPVATLDGRPVKVLRTSLTPADGPRLDCADGPVWITAS</sequence>
<dbReference type="PANTHER" id="PTHR11138:SF5">
    <property type="entry name" value="METHIONYL-TRNA FORMYLTRANSFERASE, MITOCHONDRIAL"/>
    <property type="match status" value="1"/>
</dbReference>
<gene>
    <name evidence="2" type="ORF">PV666_51460</name>
</gene>
<dbReference type="Proteomes" id="UP001272987">
    <property type="component" value="Unassembled WGS sequence"/>
</dbReference>
<feature type="domain" description="Formyl transferase N-terminal" evidence="1">
    <location>
        <begin position="7"/>
        <end position="154"/>
    </location>
</feature>
<name>A0ABU4MDM1_9ACTN</name>
<dbReference type="PANTHER" id="PTHR11138">
    <property type="entry name" value="METHIONYL-TRNA FORMYLTRANSFERASE"/>
    <property type="match status" value="1"/>
</dbReference>
<evidence type="ECO:0000259" key="1">
    <source>
        <dbReference type="Pfam" id="PF00551"/>
    </source>
</evidence>
<keyword evidence="3" id="KW-1185">Reference proteome</keyword>
<accession>A0ABU4MDM1</accession>
<evidence type="ECO:0000313" key="2">
    <source>
        <dbReference type="EMBL" id="MDX3026216.1"/>
    </source>
</evidence>
<evidence type="ECO:0000313" key="3">
    <source>
        <dbReference type="Proteomes" id="UP001272987"/>
    </source>
</evidence>
<protein>
    <submittedName>
        <fullName evidence="2">Formyltransferase family protein</fullName>
    </submittedName>
</protein>
<proteinExistence type="predicted"/>
<feature type="non-terminal residue" evidence="2">
    <location>
        <position position="272"/>
    </location>
</feature>
<comment type="caution">
    <text evidence="2">The sequence shown here is derived from an EMBL/GenBank/DDBJ whole genome shotgun (WGS) entry which is preliminary data.</text>
</comment>
<dbReference type="SUPFAM" id="SSF53328">
    <property type="entry name" value="Formyltransferase"/>
    <property type="match status" value="1"/>
</dbReference>
<dbReference type="Pfam" id="PF00551">
    <property type="entry name" value="Formyl_trans_N"/>
    <property type="match status" value="1"/>
</dbReference>
<dbReference type="CDD" id="cd08369">
    <property type="entry name" value="FMT_core"/>
    <property type="match status" value="1"/>
</dbReference>
<reference evidence="2 3" key="1">
    <citation type="journal article" date="2023" name="Microb. Genom.">
        <title>Mesoterricola silvestris gen. nov., sp. nov., Mesoterricola sediminis sp. nov., Geothrix oryzae sp. nov., Geothrix edaphica sp. nov., Geothrix rubra sp. nov., and Geothrix limicola sp. nov., six novel members of Acidobacteriota isolated from soils.</title>
        <authorList>
            <person name="Weisberg A.J."/>
            <person name="Pearce E."/>
            <person name="Kramer C.G."/>
            <person name="Chang J.H."/>
            <person name="Clarke C.R."/>
        </authorList>
    </citation>
    <scope>NUCLEOTIDE SEQUENCE [LARGE SCALE GENOMIC DNA]</scope>
    <source>
        <strain evidence="2 3">NB05-1H</strain>
    </source>
</reference>
<dbReference type="Gene3D" id="3.40.50.12230">
    <property type="match status" value="1"/>
</dbReference>
<organism evidence="2 3">
    <name type="scientific">Streptomyces acidiscabies</name>
    <dbReference type="NCBI Taxonomy" id="42234"/>
    <lineage>
        <taxon>Bacteria</taxon>
        <taxon>Bacillati</taxon>
        <taxon>Actinomycetota</taxon>
        <taxon>Actinomycetes</taxon>
        <taxon>Kitasatosporales</taxon>
        <taxon>Streptomycetaceae</taxon>
        <taxon>Streptomyces</taxon>
    </lineage>
</organism>